<evidence type="ECO:0000256" key="3">
    <source>
        <dbReference type="ARBA" id="ARBA00023125"/>
    </source>
</evidence>
<dbReference type="SUPFAM" id="SSF46785">
    <property type="entry name" value="Winged helix' DNA-binding domain"/>
    <property type="match status" value="1"/>
</dbReference>
<keyword evidence="8" id="KW-1185">Reference proteome</keyword>
<gene>
    <name evidence="7" type="ORF">DMB68_14055</name>
</gene>
<dbReference type="InterPro" id="IPR036390">
    <property type="entry name" value="WH_DNA-bd_sf"/>
</dbReference>
<feature type="domain" description="HTH lysR-type" evidence="6">
    <location>
        <begin position="37"/>
        <end position="94"/>
    </location>
</feature>
<dbReference type="InterPro" id="IPR000847">
    <property type="entry name" value="LysR_HTH_N"/>
</dbReference>
<dbReference type="FunFam" id="1.10.10.10:FF:000001">
    <property type="entry name" value="LysR family transcriptional regulator"/>
    <property type="match status" value="1"/>
</dbReference>
<keyword evidence="4" id="KW-0804">Transcription</keyword>
<evidence type="ECO:0000313" key="8">
    <source>
        <dbReference type="Proteomes" id="UP000247681"/>
    </source>
</evidence>
<protein>
    <recommendedName>
        <fullName evidence="6">HTH lysR-type domain-containing protein</fullName>
    </recommendedName>
</protein>
<dbReference type="Pfam" id="PF00126">
    <property type="entry name" value="HTH_1"/>
    <property type="match status" value="1"/>
</dbReference>
<dbReference type="PANTHER" id="PTHR30126">
    <property type="entry name" value="HTH-TYPE TRANSCRIPTIONAL REGULATOR"/>
    <property type="match status" value="1"/>
</dbReference>
<dbReference type="PANTHER" id="PTHR30126:SF40">
    <property type="entry name" value="HTH-TYPE TRANSCRIPTIONAL REGULATOR GLTR"/>
    <property type="match status" value="1"/>
</dbReference>
<organism evidence="7 8">
    <name type="scientific">Flavobacterium hydrophilum</name>
    <dbReference type="NCBI Taxonomy" id="2211445"/>
    <lineage>
        <taxon>Bacteria</taxon>
        <taxon>Pseudomonadati</taxon>
        <taxon>Bacteroidota</taxon>
        <taxon>Flavobacteriia</taxon>
        <taxon>Flavobacteriales</taxon>
        <taxon>Flavobacteriaceae</taxon>
        <taxon>Flavobacterium</taxon>
    </lineage>
</organism>
<reference evidence="7 8" key="1">
    <citation type="submission" date="2018-05" db="EMBL/GenBank/DDBJ databases">
        <title>Flavobacterium sp. strain IMCC34758, incomplete genome.</title>
        <authorList>
            <person name="Joung Y."/>
        </authorList>
    </citation>
    <scope>NUCLEOTIDE SEQUENCE [LARGE SCALE GENOMIC DNA]</scope>
    <source>
        <strain evidence="7 8">IMCC34758</strain>
    </source>
</reference>
<accession>A0A2V4CEV1</accession>
<evidence type="ECO:0000256" key="1">
    <source>
        <dbReference type="ARBA" id="ARBA00009437"/>
    </source>
</evidence>
<comment type="similarity">
    <text evidence="1">Belongs to the LysR transcriptional regulatory family.</text>
</comment>
<dbReference type="Proteomes" id="UP000247681">
    <property type="component" value="Unassembled WGS sequence"/>
</dbReference>
<keyword evidence="2" id="KW-0805">Transcription regulation</keyword>
<dbReference type="GO" id="GO:0003700">
    <property type="term" value="F:DNA-binding transcription factor activity"/>
    <property type="evidence" value="ECO:0007669"/>
    <property type="project" value="InterPro"/>
</dbReference>
<dbReference type="PROSITE" id="PS50931">
    <property type="entry name" value="HTH_LYSR"/>
    <property type="match status" value="1"/>
</dbReference>
<dbReference type="OrthoDB" id="646694at2"/>
<feature type="transmembrane region" description="Helical" evidence="5">
    <location>
        <begin position="20"/>
        <end position="39"/>
    </location>
</feature>
<evidence type="ECO:0000256" key="2">
    <source>
        <dbReference type="ARBA" id="ARBA00023015"/>
    </source>
</evidence>
<dbReference type="PRINTS" id="PR00039">
    <property type="entry name" value="HTHLYSR"/>
</dbReference>
<sequence>MSLSYFLFFTNIFYKYRASTLIILIIFVCLFIIYVMINLEWLRTFSAIYECKNITEASKKLNMTQPGVSKHLSALESHIGKKLFERTTRKLEPTEYGKFLYSQINNPLSELEKVEYYSGKRTKKQRSAITIGCTTDFFRKELIHHIYTFDMYIVTQFGNEKELIEALEMEKIQLLAGIKKHDTYDHQFTYLKNEELELICSNSIVIPENIEKNDTQFITWLQKQTWFTYDNNQNDIKKFWDSRFNTSPRIVPRYILPSYLDIIETLKNNSGFSIVPKHLCEEEVDKNLIKAPIKSSKIIEQKLFYSFKLKNNNLKEINLFIEKMKKTNLSPY</sequence>
<dbReference type="Gene3D" id="1.10.10.10">
    <property type="entry name" value="Winged helix-like DNA-binding domain superfamily/Winged helix DNA-binding domain"/>
    <property type="match status" value="1"/>
</dbReference>
<keyword evidence="5" id="KW-0472">Membrane</keyword>
<proteinExistence type="inferred from homology"/>
<keyword evidence="5" id="KW-0812">Transmembrane</keyword>
<keyword evidence="5" id="KW-1133">Transmembrane helix</keyword>
<keyword evidence="3" id="KW-0238">DNA-binding</keyword>
<name>A0A2V4CEV1_9FLAO</name>
<dbReference type="GO" id="GO:0000976">
    <property type="term" value="F:transcription cis-regulatory region binding"/>
    <property type="evidence" value="ECO:0007669"/>
    <property type="project" value="TreeGrafter"/>
</dbReference>
<evidence type="ECO:0000256" key="5">
    <source>
        <dbReference type="SAM" id="Phobius"/>
    </source>
</evidence>
<dbReference type="InterPro" id="IPR036388">
    <property type="entry name" value="WH-like_DNA-bd_sf"/>
</dbReference>
<dbReference type="Gene3D" id="3.40.190.290">
    <property type="match status" value="1"/>
</dbReference>
<comment type="caution">
    <text evidence="7">The sequence shown here is derived from an EMBL/GenBank/DDBJ whole genome shotgun (WGS) entry which is preliminary data.</text>
</comment>
<evidence type="ECO:0000313" key="7">
    <source>
        <dbReference type="EMBL" id="PXY44584.1"/>
    </source>
</evidence>
<dbReference type="AlphaFoldDB" id="A0A2V4CEV1"/>
<dbReference type="EMBL" id="QJHL01000003">
    <property type="protein sequence ID" value="PXY44584.1"/>
    <property type="molecule type" value="Genomic_DNA"/>
</dbReference>
<evidence type="ECO:0000259" key="6">
    <source>
        <dbReference type="PROSITE" id="PS50931"/>
    </source>
</evidence>
<evidence type="ECO:0000256" key="4">
    <source>
        <dbReference type="ARBA" id="ARBA00023163"/>
    </source>
</evidence>